<sequence>MAIDPRNPLFWPAYLLEVGLAHTAAQAFDVDPDAYCDHFEDPDHWPTFTIPLAAGTLHLTVRNLPDDHGIDWHLDEPATRSLTTHLSYAHRGLPWHALSTDPAHLLMALPTCGEPTLTTRQRTAVTRALRAVGATTHVTELTDDLIQHRPARIL</sequence>
<name>A0ABS3USY7_9ACTN</name>
<keyword evidence="2" id="KW-1185">Reference proteome</keyword>
<dbReference type="RefSeq" id="WP_208470838.1">
    <property type="nucleotide sequence ID" value="NZ_JAGFNS010000023.1"/>
</dbReference>
<comment type="caution">
    <text evidence="1">The sequence shown here is derived from an EMBL/GenBank/DDBJ whole genome shotgun (WGS) entry which is preliminary data.</text>
</comment>
<dbReference type="EMBL" id="JAGFNS010000023">
    <property type="protein sequence ID" value="MBO3741690.1"/>
    <property type="molecule type" value="Genomic_DNA"/>
</dbReference>
<dbReference type="Proteomes" id="UP000679690">
    <property type="component" value="Unassembled WGS sequence"/>
</dbReference>
<reference evidence="1 2" key="1">
    <citation type="submission" date="2021-03" db="EMBL/GenBank/DDBJ databases">
        <title>Actinoplanes flavus sp. nov., a novel actinomycete isolated from Coconut Palm rhizosphere soil.</title>
        <authorList>
            <person name="Luo X."/>
        </authorList>
    </citation>
    <scope>NUCLEOTIDE SEQUENCE [LARGE SCALE GENOMIC DNA]</scope>
    <source>
        <strain evidence="1 2">NEAU-H7</strain>
    </source>
</reference>
<organism evidence="1 2">
    <name type="scientific">Actinoplanes flavus</name>
    <dbReference type="NCBI Taxonomy" id="2820290"/>
    <lineage>
        <taxon>Bacteria</taxon>
        <taxon>Bacillati</taxon>
        <taxon>Actinomycetota</taxon>
        <taxon>Actinomycetes</taxon>
        <taxon>Micromonosporales</taxon>
        <taxon>Micromonosporaceae</taxon>
        <taxon>Actinoplanes</taxon>
    </lineage>
</organism>
<evidence type="ECO:0000313" key="1">
    <source>
        <dbReference type="EMBL" id="MBO3741690.1"/>
    </source>
</evidence>
<gene>
    <name evidence="1" type="ORF">J5X75_29695</name>
</gene>
<accession>A0ABS3USY7</accession>
<evidence type="ECO:0000313" key="2">
    <source>
        <dbReference type="Proteomes" id="UP000679690"/>
    </source>
</evidence>
<proteinExistence type="predicted"/>
<protein>
    <submittedName>
        <fullName evidence="1">Uncharacterized protein</fullName>
    </submittedName>
</protein>